<comment type="similarity">
    <text evidence="1">Belongs to the cytochrome P450 family.</text>
</comment>
<keyword evidence="5" id="KW-0408">Iron</keyword>
<evidence type="ECO:0000313" key="7">
    <source>
        <dbReference type="EMBL" id="CAD7638470.1"/>
    </source>
</evidence>
<evidence type="ECO:0000256" key="3">
    <source>
        <dbReference type="ARBA" id="ARBA00022723"/>
    </source>
</evidence>
<keyword evidence="2" id="KW-0349">Heme</keyword>
<accession>A0A7R9QBX4</accession>
<reference evidence="7" key="1">
    <citation type="submission" date="2020-11" db="EMBL/GenBank/DDBJ databases">
        <authorList>
            <person name="Tran Van P."/>
        </authorList>
    </citation>
    <scope>NUCLEOTIDE SEQUENCE</scope>
</reference>
<dbReference type="PANTHER" id="PTHR24289">
    <property type="entry name" value="STEROID 17-ALPHA-HYDROXYLASE/17,20 LYASE"/>
    <property type="match status" value="1"/>
</dbReference>
<dbReference type="InterPro" id="IPR001128">
    <property type="entry name" value="Cyt_P450"/>
</dbReference>
<dbReference type="GO" id="GO:0020037">
    <property type="term" value="F:heme binding"/>
    <property type="evidence" value="ECO:0007669"/>
    <property type="project" value="InterPro"/>
</dbReference>
<dbReference type="AlphaFoldDB" id="A0A7R9QBX4"/>
<organism evidence="7">
    <name type="scientific">Medioppia subpectinata</name>
    <dbReference type="NCBI Taxonomy" id="1979941"/>
    <lineage>
        <taxon>Eukaryota</taxon>
        <taxon>Metazoa</taxon>
        <taxon>Ecdysozoa</taxon>
        <taxon>Arthropoda</taxon>
        <taxon>Chelicerata</taxon>
        <taxon>Arachnida</taxon>
        <taxon>Acari</taxon>
        <taxon>Acariformes</taxon>
        <taxon>Sarcoptiformes</taxon>
        <taxon>Oribatida</taxon>
        <taxon>Brachypylina</taxon>
        <taxon>Oppioidea</taxon>
        <taxon>Oppiidae</taxon>
        <taxon>Medioppia</taxon>
    </lineage>
</organism>
<dbReference type="EMBL" id="CAJPIZ010020884">
    <property type="protein sequence ID" value="CAG2117454.1"/>
    <property type="molecule type" value="Genomic_DNA"/>
</dbReference>
<evidence type="ECO:0008006" key="9">
    <source>
        <dbReference type="Google" id="ProtNLM"/>
    </source>
</evidence>
<dbReference type="Proteomes" id="UP000759131">
    <property type="component" value="Unassembled WGS sequence"/>
</dbReference>
<dbReference type="SUPFAM" id="SSF48264">
    <property type="entry name" value="Cytochrome P450"/>
    <property type="match status" value="1"/>
</dbReference>
<evidence type="ECO:0000256" key="1">
    <source>
        <dbReference type="ARBA" id="ARBA00010617"/>
    </source>
</evidence>
<dbReference type="GO" id="GO:0004508">
    <property type="term" value="F:steroid 17-alpha-monooxygenase activity"/>
    <property type="evidence" value="ECO:0007669"/>
    <property type="project" value="TreeGrafter"/>
</dbReference>
<name>A0A7R9QBX4_9ACAR</name>
<feature type="non-terminal residue" evidence="7">
    <location>
        <position position="1"/>
    </location>
</feature>
<gene>
    <name evidence="7" type="ORF">OSB1V03_LOCUS17407</name>
</gene>
<dbReference type="InterPro" id="IPR036396">
    <property type="entry name" value="Cyt_P450_sf"/>
</dbReference>
<evidence type="ECO:0000256" key="4">
    <source>
        <dbReference type="ARBA" id="ARBA00023002"/>
    </source>
</evidence>
<dbReference type="GO" id="GO:0042446">
    <property type="term" value="P:hormone biosynthetic process"/>
    <property type="evidence" value="ECO:0007669"/>
    <property type="project" value="TreeGrafter"/>
</dbReference>
<evidence type="ECO:0000256" key="5">
    <source>
        <dbReference type="ARBA" id="ARBA00023004"/>
    </source>
</evidence>
<keyword evidence="8" id="KW-1185">Reference proteome</keyword>
<keyword evidence="3" id="KW-0479">Metal-binding</keyword>
<evidence type="ECO:0000256" key="2">
    <source>
        <dbReference type="ARBA" id="ARBA00022617"/>
    </source>
</evidence>
<proteinExistence type="inferred from homology"/>
<evidence type="ECO:0000313" key="8">
    <source>
        <dbReference type="Proteomes" id="UP000759131"/>
    </source>
</evidence>
<keyword evidence="4" id="KW-0560">Oxidoreductase</keyword>
<dbReference type="OrthoDB" id="6499410at2759"/>
<dbReference type="Pfam" id="PF00067">
    <property type="entry name" value="p450"/>
    <property type="match status" value="1"/>
</dbReference>
<sequence>MPAIFINDIDLAREVFRKTDFAGRPASSYTSTLFSNDEYTDIVFADFGHKWEALRRVAHSAVQKYAASDKLMYTAADCVDYTIKTIVDREGIDKPFNPIPYIHHMLVNILSASAFNKSFEQIVL</sequence>
<dbReference type="Gene3D" id="1.10.630.10">
    <property type="entry name" value="Cytochrome P450"/>
    <property type="match status" value="1"/>
</dbReference>
<dbReference type="GO" id="GO:0005506">
    <property type="term" value="F:iron ion binding"/>
    <property type="evidence" value="ECO:0007669"/>
    <property type="project" value="InterPro"/>
</dbReference>
<keyword evidence="6" id="KW-0503">Monooxygenase</keyword>
<dbReference type="EMBL" id="OC875459">
    <property type="protein sequence ID" value="CAD7638470.1"/>
    <property type="molecule type" value="Genomic_DNA"/>
</dbReference>
<protein>
    <recommendedName>
        <fullName evidence="9">Cytochrome P450</fullName>
    </recommendedName>
</protein>
<dbReference type="GO" id="GO:0042448">
    <property type="term" value="P:progesterone metabolic process"/>
    <property type="evidence" value="ECO:0007669"/>
    <property type="project" value="TreeGrafter"/>
</dbReference>
<evidence type="ECO:0000256" key="6">
    <source>
        <dbReference type="ARBA" id="ARBA00023033"/>
    </source>
</evidence>
<dbReference type="PANTHER" id="PTHR24289:SF1">
    <property type="entry name" value="STEROID 17-ALPHA-HYDROXYLASE_17,20 LYASE"/>
    <property type="match status" value="1"/>
</dbReference>